<evidence type="ECO:0000313" key="2">
    <source>
        <dbReference type="Proteomes" id="UP000252004"/>
    </source>
</evidence>
<evidence type="ECO:0008006" key="3">
    <source>
        <dbReference type="Google" id="ProtNLM"/>
    </source>
</evidence>
<dbReference type="EMBL" id="CP030862">
    <property type="protein sequence ID" value="AXE24821.1"/>
    <property type="molecule type" value="Genomic_DNA"/>
</dbReference>
<dbReference type="RefSeq" id="WP_114056010.1">
    <property type="nucleotide sequence ID" value="NZ_CP030862.1"/>
</dbReference>
<keyword evidence="2" id="KW-1185">Reference proteome</keyword>
<dbReference type="OrthoDB" id="3543549at2"/>
<evidence type="ECO:0000313" key="1">
    <source>
        <dbReference type="EMBL" id="AXE24821.1"/>
    </source>
</evidence>
<dbReference type="KEGG" id="sgz:C0216_16410"/>
<gene>
    <name evidence="1" type="ORF">C0216_16410</name>
</gene>
<name>A0A344U1Q0_9ACTN</name>
<dbReference type="Proteomes" id="UP000252004">
    <property type="component" value="Chromosome"/>
</dbReference>
<organism evidence="1 2">
    <name type="scientific">Streptomyces globosus</name>
    <dbReference type="NCBI Taxonomy" id="68209"/>
    <lineage>
        <taxon>Bacteria</taxon>
        <taxon>Bacillati</taxon>
        <taxon>Actinomycetota</taxon>
        <taxon>Actinomycetes</taxon>
        <taxon>Kitasatosporales</taxon>
        <taxon>Streptomycetaceae</taxon>
        <taxon>Streptomyces</taxon>
    </lineage>
</organism>
<accession>A0A344U1Q0</accession>
<sequence length="71" mass="7406">MPDTDPEPTAAQAALWAARAGLPLPPGRRAAAAAAARHIHSVVVVLRELDFADTPPAFAYRAHQEAPDAAV</sequence>
<protein>
    <recommendedName>
        <fullName evidence="3">Amidase</fullName>
    </recommendedName>
</protein>
<proteinExistence type="predicted"/>
<reference evidence="1 2" key="1">
    <citation type="submission" date="2018-01" db="EMBL/GenBank/DDBJ databases">
        <title>Draft genome Sequence of streptomyces globosus LZH-48.</title>
        <authorList>
            <person name="Ran K."/>
            <person name="Li Z."/>
            <person name="Wei S."/>
            <person name="Dong R."/>
        </authorList>
    </citation>
    <scope>NUCLEOTIDE SEQUENCE [LARGE SCALE GENOMIC DNA]</scope>
    <source>
        <strain evidence="1 2">LZH-48</strain>
    </source>
</reference>
<dbReference type="AlphaFoldDB" id="A0A344U1Q0"/>